<name>A0A2A9MJA1_BESBE</name>
<feature type="region of interest" description="Disordered" evidence="1">
    <location>
        <begin position="91"/>
        <end position="116"/>
    </location>
</feature>
<evidence type="ECO:0000256" key="1">
    <source>
        <dbReference type="SAM" id="MobiDB-lite"/>
    </source>
</evidence>
<dbReference type="KEGG" id="bbes:BESB_056970"/>
<protein>
    <recommendedName>
        <fullName evidence="5">Secreted protein</fullName>
    </recommendedName>
</protein>
<organism evidence="3 4">
    <name type="scientific">Besnoitia besnoiti</name>
    <name type="common">Apicomplexan protozoan</name>
    <dbReference type="NCBI Taxonomy" id="94643"/>
    <lineage>
        <taxon>Eukaryota</taxon>
        <taxon>Sar</taxon>
        <taxon>Alveolata</taxon>
        <taxon>Apicomplexa</taxon>
        <taxon>Conoidasida</taxon>
        <taxon>Coccidia</taxon>
        <taxon>Eucoccidiorida</taxon>
        <taxon>Eimeriorina</taxon>
        <taxon>Sarcocystidae</taxon>
        <taxon>Besnoitia</taxon>
    </lineage>
</organism>
<dbReference type="Proteomes" id="UP000224006">
    <property type="component" value="Chromosome IV"/>
</dbReference>
<feature type="region of interest" description="Disordered" evidence="1">
    <location>
        <begin position="34"/>
        <end position="78"/>
    </location>
</feature>
<feature type="chain" id="PRO_5013242090" description="Secreted protein" evidence="2">
    <location>
        <begin position="18"/>
        <end position="116"/>
    </location>
</feature>
<gene>
    <name evidence="3" type="ORF">BESB_056970</name>
</gene>
<feature type="signal peptide" evidence="2">
    <location>
        <begin position="1"/>
        <end position="17"/>
    </location>
</feature>
<evidence type="ECO:0000313" key="3">
    <source>
        <dbReference type="EMBL" id="PFH36046.1"/>
    </source>
</evidence>
<accession>A0A2A9MJA1</accession>
<dbReference type="AlphaFoldDB" id="A0A2A9MJA1"/>
<dbReference type="EMBL" id="NWUJ01000004">
    <property type="protein sequence ID" value="PFH36046.1"/>
    <property type="molecule type" value="Genomic_DNA"/>
</dbReference>
<sequence>MFLRCWCPLFRVRRLSLSPSALVLDCVVECLGSSDEDRESGNYDSDTSALLDEEVGDLGAHRGTSAEAGDAPSGPEDVADLMLGRLAGVFERQSDRESDSSSSSPDSAFEQSMASP</sequence>
<proteinExistence type="predicted"/>
<dbReference type="GeneID" id="40310626"/>
<feature type="compositionally biased region" description="Low complexity" evidence="1">
    <location>
        <begin position="100"/>
        <end position="116"/>
    </location>
</feature>
<comment type="caution">
    <text evidence="3">The sequence shown here is derived from an EMBL/GenBank/DDBJ whole genome shotgun (WGS) entry which is preliminary data.</text>
</comment>
<reference evidence="3 4" key="1">
    <citation type="submission" date="2017-09" db="EMBL/GenBank/DDBJ databases">
        <title>Genome sequencing of Besnoitia besnoiti strain Bb-Ger1.</title>
        <authorList>
            <person name="Schares G."/>
            <person name="Venepally P."/>
            <person name="Lorenzi H.A."/>
        </authorList>
    </citation>
    <scope>NUCLEOTIDE SEQUENCE [LARGE SCALE GENOMIC DNA]</scope>
    <source>
        <strain evidence="3 4">Bb-Ger1</strain>
    </source>
</reference>
<dbReference type="RefSeq" id="XP_029220055.1">
    <property type="nucleotide sequence ID" value="XM_029364132.1"/>
</dbReference>
<keyword evidence="2" id="KW-0732">Signal</keyword>
<dbReference type="VEuPathDB" id="ToxoDB:BESB_056970"/>
<keyword evidence="4" id="KW-1185">Reference proteome</keyword>
<evidence type="ECO:0000256" key="2">
    <source>
        <dbReference type="SAM" id="SignalP"/>
    </source>
</evidence>
<evidence type="ECO:0000313" key="4">
    <source>
        <dbReference type="Proteomes" id="UP000224006"/>
    </source>
</evidence>
<evidence type="ECO:0008006" key="5">
    <source>
        <dbReference type="Google" id="ProtNLM"/>
    </source>
</evidence>